<proteinExistence type="predicted"/>
<evidence type="ECO:0000256" key="1">
    <source>
        <dbReference type="SAM" id="MobiDB-lite"/>
    </source>
</evidence>
<organism evidence="2 3">
    <name type="scientific">Rotaria sordida</name>
    <dbReference type="NCBI Taxonomy" id="392033"/>
    <lineage>
        <taxon>Eukaryota</taxon>
        <taxon>Metazoa</taxon>
        <taxon>Spiralia</taxon>
        <taxon>Gnathifera</taxon>
        <taxon>Rotifera</taxon>
        <taxon>Eurotatoria</taxon>
        <taxon>Bdelloidea</taxon>
        <taxon>Philodinida</taxon>
        <taxon>Philodinidae</taxon>
        <taxon>Rotaria</taxon>
    </lineage>
</organism>
<dbReference type="EMBL" id="CAJOBD010018695">
    <property type="protein sequence ID" value="CAF4230416.1"/>
    <property type="molecule type" value="Genomic_DNA"/>
</dbReference>
<evidence type="ECO:0000313" key="3">
    <source>
        <dbReference type="Proteomes" id="UP000663836"/>
    </source>
</evidence>
<name>A0A820DDD5_9BILA</name>
<feature type="compositionally biased region" description="Polar residues" evidence="1">
    <location>
        <begin position="1"/>
        <end position="10"/>
    </location>
</feature>
<feature type="region of interest" description="Disordered" evidence="1">
    <location>
        <begin position="1"/>
        <end position="31"/>
    </location>
</feature>
<dbReference type="Proteomes" id="UP000663836">
    <property type="component" value="Unassembled WGS sequence"/>
</dbReference>
<comment type="caution">
    <text evidence="2">The sequence shown here is derived from an EMBL/GenBank/DDBJ whole genome shotgun (WGS) entry which is preliminary data.</text>
</comment>
<reference evidence="2" key="1">
    <citation type="submission" date="2021-02" db="EMBL/GenBank/DDBJ databases">
        <authorList>
            <person name="Nowell W R."/>
        </authorList>
    </citation>
    <scope>NUCLEOTIDE SEQUENCE</scope>
</reference>
<evidence type="ECO:0000313" key="2">
    <source>
        <dbReference type="EMBL" id="CAF4230416.1"/>
    </source>
</evidence>
<accession>A0A820DDD5</accession>
<feature type="region of interest" description="Disordered" evidence="1">
    <location>
        <begin position="265"/>
        <end position="284"/>
    </location>
</feature>
<protein>
    <submittedName>
        <fullName evidence="2">Uncharacterized protein</fullName>
    </submittedName>
</protein>
<feature type="compositionally biased region" description="Low complexity" evidence="1">
    <location>
        <begin position="11"/>
        <end position="26"/>
    </location>
</feature>
<dbReference type="AlphaFoldDB" id="A0A820DDD5"/>
<sequence>MPSHPSNRFQLLSRLPSRSPSPSLSSFNSRYNNVNYNDKKFKIQKNDKNYSDKNYKNYDDKNYNDKNYKINDIYNGLVLSDSMLSRVRTYAISKYKLINVKLSYESGCDCIKMLNWLRSPQGHHTQQYQPSTLNNYNDKNNINNDSIYYRRNHNYHQQQNNNRQVIFNNQNYTQPPIIVKSYRTVANDQPFSKDEDNILMIDEEEEIPVARPFTGKYTDILNLTINESNSDNDTDCDTSHISIGNDIVGTSIILDDEIEDTQEQIKENRNNKRSKRFDTSPSPNARKILFNAGFSMRTLSNNSQILDVSS</sequence>
<gene>
    <name evidence="2" type="ORF">JBS370_LOCUS37849</name>
</gene>